<dbReference type="Gene3D" id="2.20.25.80">
    <property type="entry name" value="WRKY domain"/>
    <property type="match status" value="1"/>
</dbReference>
<dbReference type="InterPro" id="IPR003657">
    <property type="entry name" value="WRKY_dom"/>
</dbReference>
<evidence type="ECO:0000256" key="3">
    <source>
        <dbReference type="ARBA" id="ARBA00023125"/>
    </source>
</evidence>
<dbReference type="PANTHER" id="PTHR32096">
    <property type="entry name" value="WRKY TRANSCRIPTION FACTOR 30-RELATED-RELATED"/>
    <property type="match status" value="1"/>
</dbReference>
<comment type="similarity">
    <text evidence="6">Belongs to the WRKY group III family.</text>
</comment>
<evidence type="ECO:0000256" key="6">
    <source>
        <dbReference type="ARBA" id="ARBA00060850"/>
    </source>
</evidence>
<dbReference type="SMART" id="SM00774">
    <property type="entry name" value="WRKY"/>
    <property type="match status" value="1"/>
</dbReference>
<keyword evidence="2" id="KW-0805">Transcription regulation</keyword>
<dbReference type="PANTHER" id="PTHR32096:SF146">
    <property type="entry name" value="WRKY TRANSCRIPTION FACTOR 19-RELATED"/>
    <property type="match status" value="1"/>
</dbReference>
<dbReference type="OrthoDB" id="1888929at2759"/>
<feature type="domain" description="WRKY" evidence="8">
    <location>
        <begin position="129"/>
        <end position="192"/>
    </location>
</feature>
<evidence type="ECO:0000256" key="1">
    <source>
        <dbReference type="ARBA" id="ARBA00004123"/>
    </source>
</evidence>
<dbReference type="InterPro" id="IPR036576">
    <property type="entry name" value="WRKY_dom_sf"/>
</dbReference>
<dbReference type="GO" id="GO:0010150">
    <property type="term" value="P:leaf senescence"/>
    <property type="evidence" value="ECO:0007669"/>
    <property type="project" value="UniProtKB-ARBA"/>
</dbReference>
<dbReference type="AlphaFoldDB" id="A0A6I9RFN0"/>
<feature type="compositionally biased region" description="Low complexity" evidence="7">
    <location>
        <begin position="75"/>
        <end position="85"/>
    </location>
</feature>
<evidence type="ECO:0000256" key="7">
    <source>
        <dbReference type="SAM" id="MobiDB-lite"/>
    </source>
</evidence>
<dbReference type="PROSITE" id="PS50811">
    <property type="entry name" value="WRKY"/>
    <property type="match status" value="1"/>
</dbReference>
<dbReference type="GeneID" id="105048220"/>
<evidence type="ECO:0000256" key="5">
    <source>
        <dbReference type="ARBA" id="ARBA00023242"/>
    </source>
</evidence>
<dbReference type="FunFam" id="2.20.25.80:FF:000009">
    <property type="entry name" value="WRKY transcription factor 53"/>
    <property type="match status" value="1"/>
</dbReference>
<dbReference type="SUPFAM" id="SSF118290">
    <property type="entry name" value="WRKY DNA-binding domain"/>
    <property type="match status" value="1"/>
</dbReference>
<keyword evidence="4" id="KW-0804">Transcription</keyword>
<evidence type="ECO:0000256" key="4">
    <source>
        <dbReference type="ARBA" id="ARBA00023163"/>
    </source>
</evidence>
<organism evidence="9 10">
    <name type="scientific">Elaeis guineensis var. tenera</name>
    <name type="common">Oil palm</name>
    <dbReference type="NCBI Taxonomy" id="51953"/>
    <lineage>
        <taxon>Eukaryota</taxon>
        <taxon>Viridiplantae</taxon>
        <taxon>Streptophyta</taxon>
        <taxon>Embryophyta</taxon>
        <taxon>Tracheophyta</taxon>
        <taxon>Spermatophyta</taxon>
        <taxon>Magnoliopsida</taxon>
        <taxon>Liliopsida</taxon>
        <taxon>Arecaceae</taxon>
        <taxon>Arecoideae</taxon>
        <taxon>Cocoseae</taxon>
        <taxon>Elaeidinae</taxon>
        <taxon>Elaeis</taxon>
    </lineage>
</organism>
<gene>
    <name evidence="10" type="primary">LOC105048220</name>
</gene>
<comment type="subcellular location">
    <subcellularLocation>
        <location evidence="1">Nucleus</location>
    </subcellularLocation>
</comment>
<dbReference type="GO" id="GO:0003700">
    <property type="term" value="F:DNA-binding transcription factor activity"/>
    <property type="evidence" value="ECO:0007669"/>
    <property type="project" value="InterPro"/>
</dbReference>
<sequence>MEKGTSWDISLLLEVLTQGEEQNRQLQAQLDDPSSAELSKSLAQQIQFTFNKAITMAKLIAADNSRQPPCPNNTSPGSPRSASRSPRSENSEKAFKEHEKKGMSKKRCMLDRKSLPKWTSQVRISSGATAEGQIDDGFSWRKYGQKDILGAKYPRGYYRCTHRNAQGCPAKKLVQRSDADPAVFDITYWGRHICLQRPRVNSASSAPEAGMQRDQQNPPLDHDQQHPRHDRQLLLSFRAGLKVKTEGLDMEDQNLTSSSFSFPSTPIGSLKHEDQIFSSPPTLENNFMGSFSPNFFSPTTSESSYFSVPSEMDNYGGRAALHTSESDLTGTISAAASVTNFPMVDIDFMLEPHMDFEPNFPFDDSNLFR</sequence>
<dbReference type="GO" id="GO:0009751">
    <property type="term" value="P:response to salicylic acid"/>
    <property type="evidence" value="ECO:0007669"/>
    <property type="project" value="UniProtKB-ARBA"/>
</dbReference>
<keyword evidence="3" id="KW-0238">DNA-binding</keyword>
<proteinExistence type="inferred from homology"/>
<dbReference type="FunCoup" id="A0A6I9RFN0">
    <property type="interactions" value="22"/>
</dbReference>
<feature type="region of interest" description="Disordered" evidence="7">
    <location>
        <begin position="62"/>
        <end position="107"/>
    </location>
</feature>
<feature type="region of interest" description="Disordered" evidence="7">
    <location>
        <begin position="200"/>
        <end position="227"/>
    </location>
</feature>
<dbReference type="GO" id="GO:0042542">
    <property type="term" value="P:response to hydrogen peroxide"/>
    <property type="evidence" value="ECO:0007669"/>
    <property type="project" value="UniProtKB-ARBA"/>
</dbReference>
<dbReference type="Pfam" id="PF03106">
    <property type="entry name" value="WRKY"/>
    <property type="match status" value="1"/>
</dbReference>
<evidence type="ECO:0000259" key="8">
    <source>
        <dbReference type="PROSITE" id="PS50811"/>
    </source>
</evidence>
<protein>
    <submittedName>
        <fullName evidence="10">Probable WRKY transcription factor 41 isoform X1</fullName>
    </submittedName>
</protein>
<evidence type="ECO:0000313" key="9">
    <source>
        <dbReference type="Proteomes" id="UP000504607"/>
    </source>
</evidence>
<dbReference type="GO" id="GO:0005634">
    <property type="term" value="C:nucleus"/>
    <property type="evidence" value="ECO:0007669"/>
    <property type="project" value="UniProtKB-SubCell"/>
</dbReference>
<keyword evidence="9" id="KW-1185">Reference proteome</keyword>
<dbReference type="InParanoid" id="A0A6I9RFN0"/>
<evidence type="ECO:0000313" key="10">
    <source>
        <dbReference type="RefSeq" id="XP_010925763.1"/>
    </source>
</evidence>
<dbReference type="GO" id="GO:0010193">
    <property type="term" value="P:response to ozone"/>
    <property type="evidence" value="ECO:0007669"/>
    <property type="project" value="UniProtKB-ARBA"/>
</dbReference>
<dbReference type="GO" id="GO:0000976">
    <property type="term" value="F:transcription cis-regulatory region binding"/>
    <property type="evidence" value="ECO:0007669"/>
    <property type="project" value="TreeGrafter"/>
</dbReference>
<dbReference type="InterPro" id="IPR044810">
    <property type="entry name" value="WRKY_plant"/>
</dbReference>
<evidence type="ECO:0000256" key="2">
    <source>
        <dbReference type="ARBA" id="ARBA00023015"/>
    </source>
</evidence>
<accession>A0A6I9RFN0</accession>
<feature type="compositionally biased region" description="Basic and acidic residues" evidence="7">
    <location>
        <begin position="86"/>
        <end position="107"/>
    </location>
</feature>
<dbReference type="RefSeq" id="XP_010925763.1">
    <property type="nucleotide sequence ID" value="XM_010927461.3"/>
</dbReference>
<keyword evidence="5" id="KW-0539">Nucleus</keyword>
<dbReference type="KEGG" id="egu:105048220"/>
<name>A0A6I9RFN0_ELAGV</name>
<reference evidence="10" key="1">
    <citation type="submission" date="2025-08" db="UniProtKB">
        <authorList>
            <consortium name="RefSeq"/>
        </authorList>
    </citation>
    <scope>IDENTIFICATION</scope>
</reference>
<dbReference type="Proteomes" id="UP000504607">
    <property type="component" value="Chromosome 7"/>
</dbReference>